<comment type="caution">
    <text evidence="12">The sequence shown here is derived from an EMBL/GenBank/DDBJ whole genome shotgun (WGS) entry which is preliminary data.</text>
</comment>
<evidence type="ECO:0000313" key="13">
    <source>
        <dbReference type="Proteomes" id="UP001446205"/>
    </source>
</evidence>
<evidence type="ECO:0000259" key="11">
    <source>
        <dbReference type="SMART" id="SM00478"/>
    </source>
</evidence>
<proteinExistence type="inferred from homology"/>
<evidence type="ECO:0000256" key="5">
    <source>
        <dbReference type="ARBA" id="ARBA00022763"/>
    </source>
</evidence>
<comment type="similarity">
    <text evidence="2">Belongs to the Nth/MutY family.</text>
</comment>
<evidence type="ECO:0000256" key="1">
    <source>
        <dbReference type="ARBA" id="ARBA00001966"/>
    </source>
</evidence>
<keyword evidence="3" id="KW-0004">4Fe-4S</keyword>
<dbReference type="InterPro" id="IPR003651">
    <property type="entry name" value="Endonuclease3_FeS-loop_motif"/>
</dbReference>
<dbReference type="SMART" id="SM00478">
    <property type="entry name" value="ENDO3c"/>
    <property type="match status" value="1"/>
</dbReference>
<evidence type="ECO:0000256" key="2">
    <source>
        <dbReference type="ARBA" id="ARBA00008343"/>
    </source>
</evidence>
<keyword evidence="12" id="KW-0255">Endonuclease</keyword>
<protein>
    <submittedName>
        <fullName evidence="12">Endonuclease III domain-containing protein</fullName>
    </submittedName>
</protein>
<dbReference type="InterPro" id="IPR023170">
    <property type="entry name" value="HhH_base_excis_C"/>
</dbReference>
<dbReference type="RefSeq" id="WP_341369381.1">
    <property type="nucleotide sequence ID" value="NZ_JBBPCO010000001.1"/>
</dbReference>
<reference evidence="12 13" key="1">
    <citation type="submission" date="2024-04" db="EMBL/GenBank/DDBJ databases">
        <authorList>
            <person name="Abashina T."/>
            <person name="Shaikin A."/>
        </authorList>
    </citation>
    <scope>NUCLEOTIDE SEQUENCE [LARGE SCALE GENOMIC DNA]</scope>
    <source>
        <strain evidence="12 13">AAFK</strain>
    </source>
</reference>
<keyword evidence="8" id="KW-0411">Iron-sulfur</keyword>
<evidence type="ECO:0000256" key="7">
    <source>
        <dbReference type="ARBA" id="ARBA00023004"/>
    </source>
</evidence>
<dbReference type="InterPro" id="IPR011257">
    <property type="entry name" value="DNA_glycosylase"/>
</dbReference>
<keyword evidence="9" id="KW-0234">DNA repair</keyword>
<dbReference type="CDD" id="cd00056">
    <property type="entry name" value="ENDO3c"/>
    <property type="match status" value="1"/>
</dbReference>
<dbReference type="Pfam" id="PF00730">
    <property type="entry name" value="HhH-GPD"/>
    <property type="match status" value="1"/>
</dbReference>
<keyword evidence="5" id="KW-0227">DNA damage</keyword>
<evidence type="ECO:0000256" key="4">
    <source>
        <dbReference type="ARBA" id="ARBA00022723"/>
    </source>
</evidence>
<sequence>MNGGPALPQIYERLLAHFGSQHWWPGDTPFEVMVGAVLTQNTAWTNVEKAILRLRERGLLDASAMLAAPIEILAESIRPAGYYNVKARRLHALCAFLAEQGALSDPYRLRTAADIPTLRQQLLAVHGIGEETADSILLYALDLPSFVVDAYTRRIFTRLGVFTGNESYAAIQARFRDQMPEDLACYNEYHALIVMLGKSICRPGPRCTLCPLRETCGHADRVSD</sequence>
<dbReference type="InterPro" id="IPR000445">
    <property type="entry name" value="HhH_motif"/>
</dbReference>
<evidence type="ECO:0000256" key="10">
    <source>
        <dbReference type="ARBA" id="ARBA00023295"/>
    </source>
</evidence>
<keyword evidence="6" id="KW-0378">Hydrolase</keyword>
<keyword evidence="10" id="KW-0326">Glycosidase</keyword>
<keyword evidence="7" id="KW-0408">Iron</keyword>
<dbReference type="EMBL" id="JBBPCO010000001">
    <property type="protein sequence ID" value="MEK8088315.1"/>
    <property type="molecule type" value="Genomic_DNA"/>
</dbReference>
<dbReference type="Pfam" id="PF00633">
    <property type="entry name" value="HHH"/>
    <property type="match status" value="1"/>
</dbReference>
<dbReference type="Gene3D" id="1.10.340.30">
    <property type="entry name" value="Hypothetical protein, domain 2"/>
    <property type="match status" value="1"/>
</dbReference>
<evidence type="ECO:0000313" key="12">
    <source>
        <dbReference type="EMBL" id="MEK8088315.1"/>
    </source>
</evidence>
<feature type="domain" description="HhH-GPD" evidence="11">
    <location>
        <begin position="38"/>
        <end position="199"/>
    </location>
</feature>
<evidence type="ECO:0000256" key="6">
    <source>
        <dbReference type="ARBA" id="ARBA00022801"/>
    </source>
</evidence>
<dbReference type="InterPro" id="IPR003265">
    <property type="entry name" value="HhH-GPD_domain"/>
</dbReference>
<gene>
    <name evidence="12" type="ORF">WOB96_00920</name>
</gene>
<keyword evidence="13" id="KW-1185">Reference proteome</keyword>
<keyword evidence="4" id="KW-0479">Metal-binding</keyword>
<organism evidence="12 13">
    <name type="scientific">Thermithiobacillus plumbiphilus</name>
    <dbReference type="NCBI Taxonomy" id="1729899"/>
    <lineage>
        <taxon>Bacteria</taxon>
        <taxon>Pseudomonadati</taxon>
        <taxon>Pseudomonadota</taxon>
        <taxon>Acidithiobacillia</taxon>
        <taxon>Acidithiobacillales</taxon>
        <taxon>Thermithiobacillaceae</taxon>
        <taxon>Thermithiobacillus</taxon>
    </lineage>
</organism>
<dbReference type="PANTHER" id="PTHR10359:SF19">
    <property type="entry name" value="DNA REPAIR GLYCOSYLASE MJ1434-RELATED"/>
    <property type="match status" value="1"/>
</dbReference>
<accession>A0ABU9D425</accession>
<dbReference type="SMART" id="SM00525">
    <property type="entry name" value="FES"/>
    <property type="match status" value="1"/>
</dbReference>
<evidence type="ECO:0000256" key="3">
    <source>
        <dbReference type="ARBA" id="ARBA00022485"/>
    </source>
</evidence>
<dbReference type="Gene3D" id="1.10.1670.10">
    <property type="entry name" value="Helix-hairpin-Helix base-excision DNA repair enzymes (C-terminal)"/>
    <property type="match status" value="1"/>
</dbReference>
<keyword evidence="12" id="KW-0540">Nuclease</keyword>
<name>A0ABU9D425_9PROT</name>
<evidence type="ECO:0000256" key="9">
    <source>
        <dbReference type="ARBA" id="ARBA00023204"/>
    </source>
</evidence>
<dbReference type="SUPFAM" id="SSF48150">
    <property type="entry name" value="DNA-glycosylase"/>
    <property type="match status" value="1"/>
</dbReference>
<dbReference type="Proteomes" id="UP001446205">
    <property type="component" value="Unassembled WGS sequence"/>
</dbReference>
<evidence type="ECO:0000256" key="8">
    <source>
        <dbReference type="ARBA" id="ARBA00023014"/>
    </source>
</evidence>
<comment type="cofactor">
    <cofactor evidence="1">
        <name>[4Fe-4S] cluster</name>
        <dbReference type="ChEBI" id="CHEBI:49883"/>
    </cofactor>
</comment>
<dbReference type="PANTHER" id="PTHR10359">
    <property type="entry name" value="A/G-SPECIFIC ADENINE GLYCOSYLASE/ENDONUCLEASE III"/>
    <property type="match status" value="1"/>
</dbReference>
<dbReference type="GO" id="GO:0004519">
    <property type="term" value="F:endonuclease activity"/>
    <property type="evidence" value="ECO:0007669"/>
    <property type="project" value="UniProtKB-KW"/>
</dbReference>
<dbReference type="PIRSF" id="PIRSF001435">
    <property type="entry name" value="Nth"/>
    <property type="match status" value="1"/>
</dbReference>